<dbReference type="Gene3D" id="2.40.30.170">
    <property type="match status" value="1"/>
</dbReference>
<accession>A0A7C9PI59</accession>
<reference evidence="6 7" key="1">
    <citation type="submission" date="2020-02" db="EMBL/GenBank/DDBJ databases">
        <title>Ideonella bacterium strain TBM-1.</title>
        <authorList>
            <person name="Chen W.-M."/>
        </authorList>
    </citation>
    <scope>NUCLEOTIDE SEQUENCE [LARGE SCALE GENOMIC DNA]</scope>
    <source>
        <strain evidence="6 7">TBM-1</strain>
    </source>
</reference>
<dbReference type="Pfam" id="PF25917">
    <property type="entry name" value="BSH_RND"/>
    <property type="match status" value="1"/>
</dbReference>
<evidence type="ECO:0000256" key="2">
    <source>
        <dbReference type="ARBA" id="ARBA00009477"/>
    </source>
</evidence>
<evidence type="ECO:0000313" key="6">
    <source>
        <dbReference type="EMBL" id="NDY91674.1"/>
    </source>
</evidence>
<gene>
    <name evidence="6" type="ORF">G3A44_10800</name>
</gene>
<dbReference type="Gene3D" id="2.40.420.20">
    <property type="match status" value="1"/>
</dbReference>
<dbReference type="InterPro" id="IPR050465">
    <property type="entry name" value="UPF0194_transport"/>
</dbReference>
<evidence type="ECO:0000259" key="5">
    <source>
        <dbReference type="Pfam" id="PF25954"/>
    </source>
</evidence>
<dbReference type="PANTHER" id="PTHR32347">
    <property type="entry name" value="EFFLUX SYSTEM COMPONENT YKNX-RELATED"/>
    <property type="match status" value="1"/>
</dbReference>
<comment type="caution">
    <text evidence="6">The sequence shown here is derived from an EMBL/GenBank/DDBJ whole genome shotgun (WGS) entry which is preliminary data.</text>
</comment>
<dbReference type="RefSeq" id="WP_163457531.1">
    <property type="nucleotide sequence ID" value="NZ_JAAGOH010000011.1"/>
</dbReference>
<sequence length="443" mass="45393">MNDPTSDSSSSRDAAGGLPDWLRTEGRPLWRRPVAWAAGLVLWGGVAALFGLGSEPPAAVRYLTEPVTQGDLAVTVTANGTLQPTRSVSIGSELSGTVSRVLVDVNDRVRQGQVLVELDTAKLGDQITQSQAAVTSAEASLQQAQASTLEARQSLARLQEVQRLSAGRLPAATELEAAQATLAKALAAEAVARAAVTQAQATLSTNRTNLAKASIRAPMDGVILTRNVEPGYAVAASLQAVTLFTLAADLRQLKLSVNVDEADVAQVQTGQTARFSVSAWPGRQYPATITRVAYGSTTTDNVVTYTTQLDVANADLSLRPGMTATALIAATEHRGVLLVPNAALGFTPATGTPAAAAQGGGVIDKLMPKPPGMGSGGKRSGTAAGAGRQVWVLRDGAPQAVPVTVGLSNGRQTEVRGEGLAPGVRVIVARQTGPAAPAAGSAP</sequence>
<dbReference type="InterPro" id="IPR058792">
    <property type="entry name" value="Beta-barrel_RND_2"/>
</dbReference>
<keyword evidence="3" id="KW-0175">Coiled coil</keyword>
<comment type="subcellular location">
    <subcellularLocation>
        <location evidence="1">Cell envelope</location>
    </subcellularLocation>
</comment>
<dbReference type="AlphaFoldDB" id="A0A7C9PI59"/>
<dbReference type="NCBIfam" id="TIGR01730">
    <property type="entry name" value="RND_mfp"/>
    <property type="match status" value="1"/>
</dbReference>
<keyword evidence="7" id="KW-1185">Reference proteome</keyword>
<dbReference type="InterPro" id="IPR058625">
    <property type="entry name" value="MdtA-like_BSH"/>
</dbReference>
<proteinExistence type="inferred from homology"/>
<dbReference type="GO" id="GO:0022857">
    <property type="term" value="F:transmembrane transporter activity"/>
    <property type="evidence" value="ECO:0007669"/>
    <property type="project" value="InterPro"/>
</dbReference>
<evidence type="ECO:0000259" key="4">
    <source>
        <dbReference type="Pfam" id="PF25917"/>
    </source>
</evidence>
<evidence type="ECO:0000313" key="7">
    <source>
        <dbReference type="Proteomes" id="UP000484255"/>
    </source>
</evidence>
<name>A0A7C9PI59_9BURK</name>
<evidence type="ECO:0000256" key="1">
    <source>
        <dbReference type="ARBA" id="ARBA00004196"/>
    </source>
</evidence>
<dbReference type="Gene3D" id="2.40.50.100">
    <property type="match status" value="2"/>
</dbReference>
<dbReference type="PANTHER" id="PTHR32347:SF14">
    <property type="entry name" value="EFFLUX SYSTEM COMPONENT YKNX-RELATED"/>
    <property type="match status" value="1"/>
</dbReference>
<organism evidence="6 7">
    <name type="scientific">Ideonella livida</name>
    <dbReference type="NCBI Taxonomy" id="2707176"/>
    <lineage>
        <taxon>Bacteria</taxon>
        <taxon>Pseudomonadati</taxon>
        <taxon>Pseudomonadota</taxon>
        <taxon>Betaproteobacteria</taxon>
        <taxon>Burkholderiales</taxon>
        <taxon>Sphaerotilaceae</taxon>
        <taxon>Ideonella</taxon>
    </lineage>
</organism>
<feature type="domain" description="CusB-like beta-barrel" evidence="5">
    <location>
        <begin position="255"/>
        <end position="330"/>
    </location>
</feature>
<dbReference type="GO" id="GO:0016020">
    <property type="term" value="C:membrane"/>
    <property type="evidence" value="ECO:0007669"/>
    <property type="project" value="InterPro"/>
</dbReference>
<dbReference type="EMBL" id="JAAGOH010000011">
    <property type="protein sequence ID" value="NDY91674.1"/>
    <property type="molecule type" value="Genomic_DNA"/>
</dbReference>
<protein>
    <submittedName>
        <fullName evidence="6">Efflux RND transporter periplasmic adaptor subunit</fullName>
    </submittedName>
</protein>
<evidence type="ECO:0000256" key="3">
    <source>
        <dbReference type="ARBA" id="ARBA00023054"/>
    </source>
</evidence>
<dbReference type="GO" id="GO:0030313">
    <property type="term" value="C:cell envelope"/>
    <property type="evidence" value="ECO:0007669"/>
    <property type="project" value="UniProtKB-SubCell"/>
</dbReference>
<comment type="similarity">
    <text evidence="2">Belongs to the membrane fusion protein (MFP) (TC 8.A.1) family.</text>
</comment>
<dbReference type="SUPFAM" id="SSF111369">
    <property type="entry name" value="HlyD-like secretion proteins"/>
    <property type="match status" value="1"/>
</dbReference>
<dbReference type="Pfam" id="PF25954">
    <property type="entry name" value="Beta-barrel_RND_2"/>
    <property type="match status" value="1"/>
</dbReference>
<dbReference type="Proteomes" id="UP000484255">
    <property type="component" value="Unassembled WGS sequence"/>
</dbReference>
<dbReference type="InterPro" id="IPR006143">
    <property type="entry name" value="RND_pump_MFP"/>
</dbReference>
<feature type="domain" description="Multidrug resistance protein MdtA-like barrel-sandwich hybrid" evidence="4">
    <location>
        <begin position="86"/>
        <end position="240"/>
    </location>
</feature>